<sequence>MIKDNLDIDSKSIEELYSWYLDRSLIVNRRYQRKLVWSLDEKVSLISSIIEQYPIPLLLFVNLGDKREILDGMQRLESIMSFIEQRYSIEGQFFDLDSVALTKDLKDRGIITQKEPVLDRAISTSFARYKFAISEYSSTEGDIDEVFRRINSNGKTLSRQEIRSAGSVSNFSEVVRKTSTLIRGDTTHSDTIPLGKVHHISICNDGLEYGVNIDNHFYVKNHILTRKSIRESADEELVANIIAYTLLDEKPTSGSSSLDGFYGIHDTPHTIELREALERNIQAKNADVIIRRYAYVYDSLAELFSEDKENFNRHILGDDSTSQECPRYYQAIFLALYELMINDHMIIKDREGLLGKLKDIGKAAGIINVTDGGRWAARARQDSVENVKAHILRYFEVSGAGYINHNFITEINELLMNSKTEQPNYDFKQGVVRLSGDNKVDDECVKQIISTCVGINNISSSSTGYILVGVSENEGTANRVRDLFGCEAVVVNDFYVSGIDGEAAALSKNIDDYLMLIKGRIETSDVDEALKQQLLKDIQICSYYGRHILKITIKSIGSICTYDKKYFIRQGSSTRDIDPLDTAAVKALFGNYN</sequence>
<evidence type="ECO:0000313" key="2">
    <source>
        <dbReference type="EMBL" id="QKJ59481.1"/>
    </source>
</evidence>
<dbReference type="Gene3D" id="3.30.950.30">
    <property type="entry name" value="Schlafen, AAA domain"/>
    <property type="match status" value="1"/>
</dbReference>
<dbReference type="InterPro" id="IPR004919">
    <property type="entry name" value="GmrSD_N"/>
</dbReference>
<dbReference type="PANTHER" id="PTHR39639">
    <property type="entry name" value="CHROMOSOME 16, WHOLE GENOME SHOTGUN SEQUENCE"/>
    <property type="match status" value="1"/>
</dbReference>
<dbReference type="Pfam" id="PF03235">
    <property type="entry name" value="GmrSD_N"/>
    <property type="match status" value="1"/>
</dbReference>
<feature type="domain" description="GmrSD restriction endonucleases N-terminal" evidence="1">
    <location>
        <begin position="26"/>
        <end position="165"/>
    </location>
</feature>
<accession>A0AAE7EIZ3</accession>
<dbReference type="Proteomes" id="UP000503464">
    <property type="component" value="Chromosome"/>
</dbReference>
<name>A0AAE7EIZ3_SERFO</name>
<dbReference type="RefSeq" id="WP_173409433.1">
    <property type="nucleotide sequence ID" value="NZ_CP054160.3"/>
</dbReference>
<evidence type="ECO:0000313" key="3">
    <source>
        <dbReference type="Proteomes" id="UP000503464"/>
    </source>
</evidence>
<proteinExistence type="predicted"/>
<dbReference type="PANTHER" id="PTHR39639:SF1">
    <property type="entry name" value="DUF262 DOMAIN-CONTAINING PROTEIN"/>
    <property type="match status" value="1"/>
</dbReference>
<dbReference type="AlphaFoldDB" id="A0AAE7EIZ3"/>
<protein>
    <submittedName>
        <fullName evidence="2">DUF262 domain-containing protein</fullName>
    </submittedName>
</protein>
<evidence type="ECO:0000259" key="1">
    <source>
        <dbReference type="Pfam" id="PF03235"/>
    </source>
</evidence>
<dbReference type="InterPro" id="IPR038461">
    <property type="entry name" value="Schlafen_AlbA_2_dom_sf"/>
</dbReference>
<dbReference type="EMBL" id="CP054160">
    <property type="protein sequence ID" value="QKJ59481.1"/>
    <property type="molecule type" value="Genomic_DNA"/>
</dbReference>
<organism evidence="2 3">
    <name type="scientific">Serratia fonticola</name>
    <dbReference type="NCBI Taxonomy" id="47917"/>
    <lineage>
        <taxon>Bacteria</taxon>
        <taxon>Pseudomonadati</taxon>
        <taxon>Pseudomonadota</taxon>
        <taxon>Gammaproteobacteria</taxon>
        <taxon>Enterobacterales</taxon>
        <taxon>Yersiniaceae</taxon>
        <taxon>Serratia</taxon>
    </lineage>
</organism>
<gene>
    <name evidence="2" type="ORF">G9399_15510</name>
</gene>
<reference evidence="3" key="1">
    <citation type="submission" date="2020-03" db="EMBL/GenBank/DDBJ databases">
        <title>Genome sequences of seven Enterobacteriaceae strains isolated from Canadian wastewater treatment facilities.</title>
        <authorList>
            <person name="Huang H."/>
            <person name="Chmara J.T."/>
            <person name="Duceppe M.-O."/>
        </authorList>
    </citation>
    <scope>NUCLEOTIDE SEQUENCE [LARGE SCALE GENOMIC DNA]</scope>
    <source>
        <strain evidence="3">Biosolid 3</strain>
    </source>
</reference>